<gene>
    <name evidence="5" type="ORF">KDA27_25570</name>
</gene>
<dbReference type="EMBL" id="JAGQHS010000282">
    <property type="protein sequence ID" value="MCA9759189.1"/>
    <property type="molecule type" value="Genomic_DNA"/>
</dbReference>
<dbReference type="InterPro" id="IPR052021">
    <property type="entry name" value="Type-I_RS_S_subunit"/>
</dbReference>
<dbReference type="Proteomes" id="UP000739538">
    <property type="component" value="Unassembled WGS sequence"/>
</dbReference>
<accession>A0A956NHR9</accession>
<name>A0A956NHR9_UNCEI</name>
<dbReference type="GO" id="GO:0016787">
    <property type="term" value="F:hydrolase activity"/>
    <property type="evidence" value="ECO:0007669"/>
    <property type="project" value="UniProtKB-KW"/>
</dbReference>
<evidence type="ECO:0000256" key="2">
    <source>
        <dbReference type="ARBA" id="ARBA00022747"/>
    </source>
</evidence>
<dbReference type="GO" id="GO:0004519">
    <property type="term" value="F:endonuclease activity"/>
    <property type="evidence" value="ECO:0007669"/>
    <property type="project" value="UniProtKB-KW"/>
</dbReference>
<evidence type="ECO:0000313" key="6">
    <source>
        <dbReference type="Proteomes" id="UP000739538"/>
    </source>
</evidence>
<dbReference type="EC" id="3.1.21.-" evidence="5"/>
<evidence type="ECO:0000259" key="4">
    <source>
        <dbReference type="Pfam" id="PF01420"/>
    </source>
</evidence>
<dbReference type="SUPFAM" id="SSF116734">
    <property type="entry name" value="DNA methylase specificity domain"/>
    <property type="match status" value="2"/>
</dbReference>
<reference evidence="5" key="1">
    <citation type="submission" date="2020-04" db="EMBL/GenBank/DDBJ databases">
        <authorList>
            <person name="Zhang T."/>
        </authorList>
    </citation>
    <scope>NUCLEOTIDE SEQUENCE</scope>
    <source>
        <strain evidence="5">HKST-UBA02</strain>
    </source>
</reference>
<dbReference type="Gene3D" id="3.90.220.20">
    <property type="entry name" value="DNA methylase specificity domains"/>
    <property type="match status" value="2"/>
</dbReference>
<dbReference type="Pfam" id="PF01420">
    <property type="entry name" value="Methylase_S"/>
    <property type="match status" value="1"/>
</dbReference>
<evidence type="ECO:0000256" key="1">
    <source>
        <dbReference type="ARBA" id="ARBA00010923"/>
    </source>
</evidence>
<dbReference type="GO" id="GO:0003677">
    <property type="term" value="F:DNA binding"/>
    <property type="evidence" value="ECO:0007669"/>
    <property type="project" value="UniProtKB-KW"/>
</dbReference>
<organism evidence="5 6">
    <name type="scientific">Eiseniibacteriota bacterium</name>
    <dbReference type="NCBI Taxonomy" id="2212470"/>
    <lineage>
        <taxon>Bacteria</taxon>
        <taxon>Candidatus Eiseniibacteriota</taxon>
    </lineage>
</organism>
<keyword evidence="3" id="KW-0238">DNA-binding</keyword>
<feature type="domain" description="Type I restriction modification DNA specificity" evidence="4">
    <location>
        <begin position="32"/>
        <end position="121"/>
    </location>
</feature>
<sequence>MALQPGDLLLNITGDGVTFARACEVPSDVIPAVVNQHVCIVRVDPEVACPGFVLGYLTSPSAKSYIESFNAGGSRRAITKGHIESFVIPMPPLDVQRAIAHILGTLDDKIELNRRMTETLEAMARALFKSWFVDFDPVRAKMEGRWRRGQSLPGLPAEMWDLFPERLVESELGEIPEGWEIRPLPAFVDVNPKRQLSKRSLAPYLDMASMPTRGHVPAATPILRAFGSGTKFQNGDTLLARITPCLENGKTAFVDFLEADQVGWGSTEYIVLRSRAPVPPEFSYCLARSEAFRDFAIQSMTGSSGRQRVATDSLDHFRMPLPTRETLMTFGSIVNPMFTACSKRADESRTLAGIRDVLLPKLISGAIRVQDVELATGQQE</sequence>
<dbReference type="PANTHER" id="PTHR30408:SF13">
    <property type="entry name" value="TYPE I RESTRICTION ENZYME HINDI SPECIFICITY SUBUNIT"/>
    <property type="match status" value="1"/>
</dbReference>
<dbReference type="AlphaFoldDB" id="A0A956NHR9"/>
<dbReference type="InterPro" id="IPR044946">
    <property type="entry name" value="Restrct_endonuc_typeI_TRD_sf"/>
</dbReference>
<dbReference type="InterPro" id="IPR000055">
    <property type="entry name" value="Restrct_endonuc_typeI_TRD"/>
</dbReference>
<proteinExistence type="inferred from homology"/>
<dbReference type="CDD" id="cd17260">
    <property type="entry name" value="RMtype1_S_EcoEI-TRD1-CR1_like"/>
    <property type="match status" value="1"/>
</dbReference>
<keyword evidence="5" id="KW-0378">Hydrolase</keyword>
<evidence type="ECO:0000313" key="5">
    <source>
        <dbReference type="EMBL" id="MCA9759189.1"/>
    </source>
</evidence>
<comment type="caution">
    <text evidence="5">The sequence shown here is derived from an EMBL/GenBank/DDBJ whole genome shotgun (WGS) entry which is preliminary data.</text>
</comment>
<keyword evidence="5" id="KW-0255">Endonuclease</keyword>
<evidence type="ECO:0000256" key="3">
    <source>
        <dbReference type="ARBA" id="ARBA00023125"/>
    </source>
</evidence>
<reference evidence="5" key="2">
    <citation type="journal article" date="2021" name="Microbiome">
        <title>Successional dynamics and alternative stable states in a saline activated sludge microbial community over 9 years.</title>
        <authorList>
            <person name="Wang Y."/>
            <person name="Ye J."/>
            <person name="Ju F."/>
            <person name="Liu L."/>
            <person name="Boyd J.A."/>
            <person name="Deng Y."/>
            <person name="Parks D.H."/>
            <person name="Jiang X."/>
            <person name="Yin X."/>
            <person name="Woodcroft B.J."/>
            <person name="Tyson G.W."/>
            <person name="Hugenholtz P."/>
            <person name="Polz M.F."/>
            <person name="Zhang T."/>
        </authorList>
    </citation>
    <scope>NUCLEOTIDE SEQUENCE</scope>
    <source>
        <strain evidence="5">HKST-UBA02</strain>
    </source>
</reference>
<dbReference type="GO" id="GO:0009307">
    <property type="term" value="P:DNA restriction-modification system"/>
    <property type="evidence" value="ECO:0007669"/>
    <property type="project" value="UniProtKB-KW"/>
</dbReference>
<comment type="similarity">
    <text evidence="1">Belongs to the type-I restriction system S methylase family.</text>
</comment>
<keyword evidence="5" id="KW-0540">Nuclease</keyword>
<protein>
    <submittedName>
        <fullName evidence="5">Restriction endonuclease subunit S</fullName>
        <ecNumber evidence="5">3.1.21.-</ecNumber>
    </submittedName>
</protein>
<dbReference type="PANTHER" id="PTHR30408">
    <property type="entry name" value="TYPE-1 RESTRICTION ENZYME ECOKI SPECIFICITY PROTEIN"/>
    <property type="match status" value="1"/>
</dbReference>
<keyword evidence="2" id="KW-0680">Restriction system</keyword>